<dbReference type="GO" id="GO:0003677">
    <property type="term" value="F:DNA binding"/>
    <property type="evidence" value="ECO:0007669"/>
    <property type="project" value="UniProtKB-KW"/>
</dbReference>
<evidence type="ECO:0000313" key="8">
    <source>
        <dbReference type="EMBL" id="KPQ41358.1"/>
    </source>
</evidence>
<dbReference type="PANTHER" id="PTHR30405:SF11">
    <property type="entry name" value="RNA-GUIDED DNA ENDONUCLEASE RV2885C-RELATED"/>
    <property type="match status" value="1"/>
</dbReference>
<dbReference type="InterPro" id="IPR010095">
    <property type="entry name" value="Cas12f1-like_TNB"/>
</dbReference>
<dbReference type="EMBL" id="LKCM01000368">
    <property type="protein sequence ID" value="KPQ41358.1"/>
    <property type="molecule type" value="Genomic_DNA"/>
</dbReference>
<dbReference type="NCBIfam" id="NF040570">
    <property type="entry name" value="guided_TnpB"/>
    <property type="match status" value="1"/>
</dbReference>
<evidence type="ECO:0000313" key="9">
    <source>
        <dbReference type="Proteomes" id="UP000050360"/>
    </source>
</evidence>
<comment type="similarity">
    <text evidence="1">In the C-terminal section; belongs to the transposase 35 family.</text>
</comment>
<dbReference type="PATRIC" id="fig|1719120.3.peg.4467"/>
<keyword evidence="5" id="KW-0233">DNA recombination</keyword>
<dbReference type="InterPro" id="IPR051399">
    <property type="entry name" value="RNA-guided_DNA_endo/Transpos"/>
</dbReference>
<gene>
    <name evidence="8" type="ORF">MPEBLZ_04096</name>
</gene>
<dbReference type="NCBIfam" id="TIGR01766">
    <property type="entry name" value="IS200/IS605 family accessory protein TnpB-like domain"/>
    <property type="match status" value="1"/>
</dbReference>
<evidence type="ECO:0000256" key="2">
    <source>
        <dbReference type="ARBA" id="ARBA00011044"/>
    </source>
</evidence>
<evidence type="ECO:0000256" key="3">
    <source>
        <dbReference type="ARBA" id="ARBA00022578"/>
    </source>
</evidence>
<keyword evidence="3" id="KW-0815">Transposition</keyword>
<dbReference type="PANTHER" id="PTHR30405">
    <property type="entry name" value="TRANSPOSASE"/>
    <property type="match status" value="1"/>
</dbReference>
<dbReference type="GO" id="GO:0006310">
    <property type="term" value="P:DNA recombination"/>
    <property type="evidence" value="ECO:0007669"/>
    <property type="project" value="UniProtKB-KW"/>
</dbReference>
<comment type="similarity">
    <text evidence="2">In the N-terminal section; belongs to the transposase 2 family.</text>
</comment>
<reference evidence="8 9" key="1">
    <citation type="submission" date="2015-09" db="EMBL/GenBank/DDBJ databases">
        <title>A metagenomics-based metabolic model of nitrate-dependent anaerobic oxidation of methane by Methanoperedens-like archaea.</title>
        <authorList>
            <person name="Arshad A."/>
            <person name="Speth D.R."/>
            <person name="De Graaf R.M."/>
            <person name="Op Den Camp H.J."/>
            <person name="Jetten M.S."/>
            <person name="Welte C.U."/>
        </authorList>
    </citation>
    <scope>NUCLEOTIDE SEQUENCE [LARGE SCALE GENOMIC DNA]</scope>
</reference>
<dbReference type="GO" id="GO:0032196">
    <property type="term" value="P:transposition"/>
    <property type="evidence" value="ECO:0007669"/>
    <property type="project" value="UniProtKB-KW"/>
</dbReference>
<feature type="domain" description="Cas12f1-like TNB" evidence="7">
    <location>
        <begin position="309"/>
        <end position="375"/>
    </location>
</feature>
<dbReference type="InterPro" id="IPR001959">
    <property type="entry name" value="Transposase"/>
</dbReference>
<sequence length="405" mass="46649">MKLTLKVKLYVTQDQHIVLDRMAFASTKLWNIANWERRQVWEGTGKIPNYYEQEAVLKNNPWHKRLPHHSAQAVLQKLDHSYRSWFKLRKTDQTARPPGFRPKESLSIITFKESAFRVEGDKIRLTIPQKVKEELYYIESFLILPFQSYKSLEGKPKLIEVMYSGEAWFAHIVQEVQAPELLPDTNAMGIDLGIVNMAACVTEEGKAEIIDGGQIASVWRYFNKQIGKIQKRVMGRGKRWSEGLTEISKKRSIQTKHILHAATNRILEYAINENINTIVIGDLKNILKKKNGDSRNFGIANQKLHSWNFNQFTQMLSYKAQRAGISVKKVSERNSSRTCSVCGIVDKKSRMHRGLYRCRHCGTELNADVNGARNILKTYLESVSRPVVAELAQPSVRKWNSQKFC</sequence>
<proteinExistence type="inferred from homology"/>
<keyword evidence="4" id="KW-0238">DNA-binding</keyword>
<evidence type="ECO:0000256" key="1">
    <source>
        <dbReference type="ARBA" id="ARBA00008761"/>
    </source>
</evidence>
<evidence type="ECO:0000259" key="7">
    <source>
        <dbReference type="Pfam" id="PF07282"/>
    </source>
</evidence>
<protein>
    <submittedName>
        <fullName evidence="8">Transposase</fullName>
    </submittedName>
</protein>
<name>A0A0P8A0A7_9EURY</name>
<organism evidence="8 9">
    <name type="scientific">Candidatus Methanoperedens nitratireducens</name>
    <dbReference type="NCBI Taxonomy" id="1392998"/>
    <lineage>
        <taxon>Archaea</taxon>
        <taxon>Methanobacteriati</taxon>
        <taxon>Methanobacteriota</taxon>
        <taxon>Stenosarchaea group</taxon>
        <taxon>Methanomicrobia</taxon>
        <taxon>Methanosarcinales</taxon>
        <taxon>ANME-2 cluster</taxon>
        <taxon>Candidatus Methanoperedentaceae</taxon>
        <taxon>Candidatus Methanoperedens</taxon>
    </lineage>
</organism>
<evidence type="ECO:0000259" key="6">
    <source>
        <dbReference type="Pfam" id="PF01385"/>
    </source>
</evidence>
<comment type="caution">
    <text evidence="8">The sequence shown here is derived from an EMBL/GenBank/DDBJ whole genome shotgun (WGS) entry which is preliminary data.</text>
</comment>
<dbReference type="Proteomes" id="UP000050360">
    <property type="component" value="Unassembled WGS sequence"/>
</dbReference>
<dbReference type="AlphaFoldDB" id="A0A0P8A0A7"/>
<evidence type="ECO:0000256" key="5">
    <source>
        <dbReference type="ARBA" id="ARBA00023172"/>
    </source>
</evidence>
<dbReference type="Pfam" id="PF01385">
    <property type="entry name" value="OrfB_IS605"/>
    <property type="match status" value="1"/>
</dbReference>
<feature type="domain" description="Probable transposase IS891/IS1136/IS1341" evidence="6">
    <location>
        <begin position="172"/>
        <end position="286"/>
    </location>
</feature>
<evidence type="ECO:0000256" key="4">
    <source>
        <dbReference type="ARBA" id="ARBA00023125"/>
    </source>
</evidence>
<dbReference type="Pfam" id="PF07282">
    <property type="entry name" value="Cas12f1-like_TNB"/>
    <property type="match status" value="1"/>
</dbReference>
<accession>A0A0P8A0A7</accession>